<evidence type="ECO:0000313" key="2">
    <source>
        <dbReference type="EMBL" id="MBD2847998.1"/>
    </source>
</evidence>
<feature type="transmembrane region" description="Helical" evidence="1">
    <location>
        <begin position="106"/>
        <end position="131"/>
    </location>
</feature>
<accession>A0A927GTU7</accession>
<protein>
    <submittedName>
        <fullName evidence="2">DUF2232 domain-containing protein</fullName>
    </submittedName>
</protein>
<feature type="transmembrane region" description="Helical" evidence="1">
    <location>
        <begin position="237"/>
        <end position="265"/>
    </location>
</feature>
<keyword evidence="3" id="KW-1185">Reference proteome</keyword>
<dbReference type="PANTHER" id="PTHR41324:SF1">
    <property type="entry name" value="DUF2232 DOMAIN-CONTAINING PROTEIN"/>
    <property type="match status" value="1"/>
</dbReference>
<feature type="transmembrane region" description="Helical" evidence="1">
    <location>
        <begin position="167"/>
        <end position="190"/>
    </location>
</feature>
<feature type="transmembrane region" description="Helical" evidence="1">
    <location>
        <begin position="277"/>
        <end position="301"/>
    </location>
</feature>
<dbReference type="InterPro" id="IPR018710">
    <property type="entry name" value="DUF2232"/>
</dbReference>
<dbReference type="AlphaFoldDB" id="A0A927GTU7"/>
<evidence type="ECO:0000256" key="1">
    <source>
        <dbReference type="SAM" id="Phobius"/>
    </source>
</evidence>
<evidence type="ECO:0000313" key="3">
    <source>
        <dbReference type="Proteomes" id="UP000621560"/>
    </source>
</evidence>
<name>A0A927GTU7_9BACL</name>
<dbReference type="Proteomes" id="UP000621560">
    <property type="component" value="Unassembled WGS sequence"/>
</dbReference>
<feature type="transmembrane region" description="Helical" evidence="1">
    <location>
        <begin position="20"/>
        <end position="47"/>
    </location>
</feature>
<dbReference type="Pfam" id="PF09991">
    <property type="entry name" value="DUF2232"/>
    <property type="match status" value="1"/>
</dbReference>
<keyword evidence="1" id="KW-0472">Membrane</keyword>
<feature type="transmembrane region" description="Helical" evidence="1">
    <location>
        <begin position="211"/>
        <end position="231"/>
    </location>
</feature>
<dbReference type="EMBL" id="JACXIZ010000049">
    <property type="protein sequence ID" value="MBD2847998.1"/>
    <property type="molecule type" value="Genomic_DNA"/>
</dbReference>
<proteinExistence type="predicted"/>
<keyword evidence="1" id="KW-0812">Transmembrane</keyword>
<dbReference type="PANTHER" id="PTHR41324">
    <property type="entry name" value="MEMBRANE PROTEIN-RELATED"/>
    <property type="match status" value="1"/>
</dbReference>
<organism evidence="2 3">
    <name type="scientific">Paenibacillus sabuli</name>
    <dbReference type="NCBI Taxonomy" id="2772509"/>
    <lineage>
        <taxon>Bacteria</taxon>
        <taxon>Bacillati</taxon>
        <taxon>Bacillota</taxon>
        <taxon>Bacilli</taxon>
        <taxon>Bacillales</taxon>
        <taxon>Paenibacillaceae</taxon>
        <taxon>Paenibacillus</taxon>
    </lineage>
</organism>
<keyword evidence="1" id="KW-1133">Transmembrane helix</keyword>
<comment type="caution">
    <text evidence="2">The sequence shown here is derived from an EMBL/GenBank/DDBJ whole genome shotgun (WGS) entry which is preliminary data.</text>
</comment>
<sequence length="308" mass="33702">MNQEVNGVTTGLKSLLWSSAALGLLVLLLVPGLNLIAAALLIVPFAVLYTSVSARLFAGCVAIVLALGFWLLGPGALMLGIFFLVPAIVMGHLYRRGAQARTVIMAVSLTLLAEFLLELLVFSVLLDISLIGEMTKQVRLMFAELTAQTPAGQMWDPQMTEQLIKTLVHAIPLVLILISFLCAVVAHWVARRVLRAAYGTEVAGAKPARDWMLPRVLVWYYLIALVLDLFVPAGDDSYLTVVLVNLIPLLRFAFSIQAIGFFFYVAYQRGWSKAVPLLLAIPVLIFPPLSLIGVLDVAFPIRKSFKKT</sequence>
<gene>
    <name evidence="2" type="ORF">IDH44_22610</name>
</gene>
<reference evidence="2" key="1">
    <citation type="submission" date="2020-09" db="EMBL/GenBank/DDBJ databases">
        <title>A novel bacterium of genus Paenibacillus, isolated from South China Sea.</title>
        <authorList>
            <person name="Huang H."/>
            <person name="Mo K."/>
            <person name="Hu Y."/>
        </authorList>
    </citation>
    <scope>NUCLEOTIDE SEQUENCE</scope>
    <source>
        <strain evidence="2">IB182496</strain>
    </source>
</reference>